<evidence type="ECO:0000256" key="5">
    <source>
        <dbReference type="ARBA" id="ARBA00022475"/>
    </source>
</evidence>
<comment type="catalytic activity">
    <reaction evidence="16 17">
        <text>di-trans,octa-cis-undecaprenyl diphosphate + H2O = di-trans,octa-cis-undecaprenyl phosphate + phosphate + H(+)</text>
        <dbReference type="Rhea" id="RHEA:28094"/>
        <dbReference type="ChEBI" id="CHEBI:15377"/>
        <dbReference type="ChEBI" id="CHEBI:15378"/>
        <dbReference type="ChEBI" id="CHEBI:43474"/>
        <dbReference type="ChEBI" id="CHEBI:58405"/>
        <dbReference type="ChEBI" id="CHEBI:60392"/>
        <dbReference type="EC" id="3.6.1.27"/>
    </reaction>
</comment>
<evidence type="ECO:0000256" key="6">
    <source>
        <dbReference type="ARBA" id="ARBA00022692"/>
    </source>
</evidence>
<organism evidence="18 19">
    <name type="scientific">Olsenella profusa</name>
    <dbReference type="NCBI Taxonomy" id="138595"/>
    <lineage>
        <taxon>Bacteria</taxon>
        <taxon>Bacillati</taxon>
        <taxon>Actinomycetota</taxon>
        <taxon>Coriobacteriia</taxon>
        <taxon>Coriobacteriales</taxon>
        <taxon>Atopobiaceae</taxon>
        <taxon>Olsenella</taxon>
    </lineage>
</organism>
<evidence type="ECO:0000256" key="14">
    <source>
        <dbReference type="ARBA" id="ARBA00032707"/>
    </source>
</evidence>
<evidence type="ECO:0000313" key="19">
    <source>
        <dbReference type="Proteomes" id="UP000712527"/>
    </source>
</evidence>
<feature type="transmembrane region" description="Helical" evidence="17">
    <location>
        <begin position="45"/>
        <end position="66"/>
    </location>
</feature>
<evidence type="ECO:0000256" key="3">
    <source>
        <dbReference type="ARBA" id="ARBA00012374"/>
    </source>
</evidence>
<dbReference type="HAMAP" id="MF_01006">
    <property type="entry name" value="Undec_diphosphatase"/>
    <property type="match status" value="1"/>
</dbReference>
<dbReference type="PANTHER" id="PTHR30622">
    <property type="entry name" value="UNDECAPRENYL-DIPHOSPHATASE"/>
    <property type="match status" value="1"/>
</dbReference>
<proteinExistence type="inferred from homology"/>
<keyword evidence="19" id="KW-1185">Reference proteome</keyword>
<evidence type="ECO:0000256" key="15">
    <source>
        <dbReference type="ARBA" id="ARBA00032932"/>
    </source>
</evidence>
<dbReference type="Proteomes" id="UP000712527">
    <property type="component" value="Unassembled WGS sequence"/>
</dbReference>
<comment type="function">
    <text evidence="17">Catalyzes the dephosphorylation of undecaprenyl diphosphate (UPP). Confers resistance to bacitracin.</text>
</comment>
<keyword evidence="13 17" id="KW-0961">Cell wall biogenesis/degradation</keyword>
<feature type="transmembrane region" description="Helical" evidence="17">
    <location>
        <begin position="219"/>
        <end position="243"/>
    </location>
</feature>
<gene>
    <name evidence="17" type="primary">uppP</name>
    <name evidence="18" type="ORF">H9X80_05795</name>
</gene>
<reference evidence="18 19" key="1">
    <citation type="journal article" date="2021" name="Sci. Rep.">
        <title>The distribution of antibiotic resistance genes in chicken gut microbiota commensals.</title>
        <authorList>
            <person name="Juricova H."/>
            <person name="Matiasovicova J."/>
            <person name="Kubasova T."/>
            <person name="Cejkova D."/>
            <person name="Rychlik I."/>
        </authorList>
    </citation>
    <scope>NUCLEOTIDE SEQUENCE [LARGE SCALE GENOMIC DNA]</scope>
    <source>
        <strain evidence="18 19">An794</strain>
    </source>
</reference>
<evidence type="ECO:0000256" key="8">
    <source>
        <dbReference type="ARBA" id="ARBA00022960"/>
    </source>
</evidence>
<dbReference type="NCBIfam" id="NF001389">
    <property type="entry name" value="PRK00281.1-2"/>
    <property type="match status" value="1"/>
</dbReference>
<evidence type="ECO:0000256" key="2">
    <source>
        <dbReference type="ARBA" id="ARBA00010621"/>
    </source>
</evidence>
<name>A0ABS2F2E6_9ACTN</name>
<dbReference type="RefSeq" id="WP_204793396.1">
    <property type="nucleotide sequence ID" value="NZ_JACSNQ010000010.1"/>
</dbReference>
<feature type="transmembrane region" description="Helical" evidence="17">
    <location>
        <begin position="87"/>
        <end position="105"/>
    </location>
</feature>
<keyword evidence="6 17" id="KW-0812">Transmembrane</keyword>
<dbReference type="Pfam" id="PF02673">
    <property type="entry name" value="BacA"/>
    <property type="match status" value="1"/>
</dbReference>
<comment type="similarity">
    <text evidence="2 17">Belongs to the UppP family.</text>
</comment>
<keyword evidence="9 17" id="KW-0573">Peptidoglycan synthesis</keyword>
<evidence type="ECO:0000256" key="16">
    <source>
        <dbReference type="ARBA" id="ARBA00047594"/>
    </source>
</evidence>
<keyword evidence="10 17" id="KW-1133">Transmembrane helix</keyword>
<keyword evidence="7 17" id="KW-0378">Hydrolase</keyword>
<evidence type="ECO:0000256" key="9">
    <source>
        <dbReference type="ARBA" id="ARBA00022984"/>
    </source>
</evidence>
<dbReference type="EC" id="3.6.1.27" evidence="3 17"/>
<keyword evidence="11 17" id="KW-0472">Membrane</keyword>
<protein>
    <recommendedName>
        <fullName evidence="4 17">Undecaprenyl-diphosphatase</fullName>
        <ecNumber evidence="3 17">3.6.1.27</ecNumber>
    </recommendedName>
    <alternativeName>
        <fullName evidence="15 17">Bacitracin resistance protein</fullName>
    </alternativeName>
    <alternativeName>
        <fullName evidence="14 17">Undecaprenyl pyrophosphate phosphatase</fullName>
    </alternativeName>
</protein>
<dbReference type="GO" id="GO:0050380">
    <property type="term" value="F:undecaprenyl-diphosphatase activity"/>
    <property type="evidence" value="ECO:0007669"/>
    <property type="project" value="UniProtKB-EC"/>
</dbReference>
<dbReference type="InterPro" id="IPR003824">
    <property type="entry name" value="UppP"/>
</dbReference>
<dbReference type="PANTHER" id="PTHR30622:SF3">
    <property type="entry name" value="UNDECAPRENYL-DIPHOSPHATASE"/>
    <property type="match status" value="1"/>
</dbReference>
<sequence length="318" mass="34428">MDVIELVKAAVFGVVEGITEWLPISSTGHMLLLDQFLTMDVSEDFWNMFLVVIQLGAILAVCVVFFHRLNPFSPSKTAVERRQTWTLWAKTIVACLPAAVIGIPLNDWMEEHLGSPFIIAAALIVYGIAFIIIETVRERRAEALLAEAAPAGRPRRGGRHFAAPAPATPPTLSELADSDARVKTLEELDWKTAIGIGVFQVLSIVPGTSRSGSTIIGGLILGCSRTAVAEFTFFLAIPVMFGASGLRLVKYFLAGNVPTGMEAAVLVVGCVVAFVVSLLAIRFLMGFVRRHDFKPFGWYRIVLGVAVIAWFALVGGEA</sequence>
<evidence type="ECO:0000256" key="12">
    <source>
        <dbReference type="ARBA" id="ARBA00023251"/>
    </source>
</evidence>
<feature type="transmembrane region" description="Helical" evidence="17">
    <location>
        <begin position="263"/>
        <end position="285"/>
    </location>
</feature>
<feature type="transmembrane region" description="Helical" evidence="17">
    <location>
        <begin position="297"/>
        <end position="316"/>
    </location>
</feature>
<comment type="caution">
    <text evidence="18">The sequence shown here is derived from an EMBL/GenBank/DDBJ whole genome shotgun (WGS) entry which is preliminary data.</text>
</comment>
<evidence type="ECO:0000256" key="13">
    <source>
        <dbReference type="ARBA" id="ARBA00023316"/>
    </source>
</evidence>
<evidence type="ECO:0000256" key="17">
    <source>
        <dbReference type="HAMAP-Rule" id="MF_01006"/>
    </source>
</evidence>
<evidence type="ECO:0000256" key="11">
    <source>
        <dbReference type="ARBA" id="ARBA00023136"/>
    </source>
</evidence>
<keyword evidence="12 17" id="KW-0046">Antibiotic resistance</keyword>
<evidence type="ECO:0000313" key="18">
    <source>
        <dbReference type="EMBL" id="MBM6775050.1"/>
    </source>
</evidence>
<feature type="transmembrane region" description="Helical" evidence="17">
    <location>
        <begin position="117"/>
        <end position="136"/>
    </location>
</feature>
<comment type="subcellular location">
    <subcellularLocation>
        <location evidence="1 17">Cell membrane</location>
        <topology evidence="1 17">Multi-pass membrane protein</topology>
    </subcellularLocation>
</comment>
<comment type="miscellaneous">
    <text evidence="17">Bacitracin is thought to be involved in the inhibition of peptidoglycan synthesis by sequestering undecaprenyl diphosphate, thereby reducing the pool of lipid carrier available.</text>
</comment>
<dbReference type="EMBL" id="JACSNQ010000010">
    <property type="protein sequence ID" value="MBM6775050.1"/>
    <property type="molecule type" value="Genomic_DNA"/>
</dbReference>
<accession>A0ABS2F2E6</accession>
<keyword evidence="5 17" id="KW-1003">Cell membrane</keyword>
<evidence type="ECO:0000256" key="4">
    <source>
        <dbReference type="ARBA" id="ARBA00021581"/>
    </source>
</evidence>
<keyword evidence="8 17" id="KW-0133">Cell shape</keyword>
<evidence type="ECO:0000256" key="10">
    <source>
        <dbReference type="ARBA" id="ARBA00022989"/>
    </source>
</evidence>
<evidence type="ECO:0000256" key="7">
    <source>
        <dbReference type="ARBA" id="ARBA00022801"/>
    </source>
</evidence>
<evidence type="ECO:0000256" key="1">
    <source>
        <dbReference type="ARBA" id="ARBA00004651"/>
    </source>
</evidence>